<dbReference type="RefSeq" id="WP_137337874.1">
    <property type="nucleotide sequence ID" value="NZ_CP040079.1"/>
</dbReference>
<name>A0A4P8J2D7_9BURK</name>
<sequence length="71" mass="8175">MFLKDQERIALLNASLTPDELDRVISTVQQRNPHAFHTQESLHTRVFFNQPLHGEPCKGFIHFAPPQPGNR</sequence>
<dbReference type="AlphaFoldDB" id="A0A4P8J2D7"/>
<gene>
    <name evidence="1" type="ORF">FAZ95_38985</name>
</gene>
<dbReference type="OrthoDB" id="9109076at2"/>
<dbReference type="EMBL" id="CP040079">
    <property type="protein sequence ID" value="QCP55117.1"/>
    <property type="molecule type" value="Genomic_DNA"/>
</dbReference>
<evidence type="ECO:0000313" key="2">
    <source>
        <dbReference type="Proteomes" id="UP000298656"/>
    </source>
</evidence>
<organism evidence="1 2">
    <name type="scientific">Trinickia violacea</name>
    <dbReference type="NCBI Taxonomy" id="2571746"/>
    <lineage>
        <taxon>Bacteria</taxon>
        <taxon>Pseudomonadati</taxon>
        <taxon>Pseudomonadota</taxon>
        <taxon>Betaproteobacteria</taxon>
        <taxon>Burkholderiales</taxon>
        <taxon>Burkholderiaceae</taxon>
        <taxon>Trinickia</taxon>
    </lineage>
</organism>
<evidence type="ECO:0000313" key="1">
    <source>
        <dbReference type="EMBL" id="QCP55117.1"/>
    </source>
</evidence>
<accession>A0A4P8J2D7</accession>
<dbReference type="Proteomes" id="UP000298656">
    <property type="component" value="Chromosome 3"/>
</dbReference>
<proteinExistence type="predicted"/>
<protein>
    <submittedName>
        <fullName evidence="1">Uncharacterized protein</fullName>
    </submittedName>
</protein>
<keyword evidence="2" id="KW-1185">Reference proteome</keyword>
<dbReference type="KEGG" id="tvl:FAZ95_38985"/>
<reference evidence="1 2" key="1">
    <citation type="submission" date="2019-05" db="EMBL/GenBank/DDBJ databases">
        <title>Burkholderia sp. DHOD12, isolated from subtropical forest soil.</title>
        <authorList>
            <person name="Gao Z.-H."/>
            <person name="Qiu L.-H."/>
        </authorList>
    </citation>
    <scope>NUCLEOTIDE SEQUENCE [LARGE SCALE GENOMIC DNA]</scope>
    <source>
        <strain evidence="1 2">DHOD12</strain>
    </source>
</reference>